<dbReference type="PROSITE" id="PS50850">
    <property type="entry name" value="MFS"/>
    <property type="match status" value="1"/>
</dbReference>
<dbReference type="Gene3D" id="1.20.1250.20">
    <property type="entry name" value="MFS general substrate transporter like domains"/>
    <property type="match status" value="1"/>
</dbReference>
<feature type="transmembrane region" description="Helical" evidence="6">
    <location>
        <begin position="227"/>
        <end position="248"/>
    </location>
</feature>
<dbReference type="GO" id="GO:0016020">
    <property type="term" value="C:membrane"/>
    <property type="evidence" value="ECO:0007669"/>
    <property type="project" value="UniProtKB-SubCell"/>
</dbReference>
<feature type="transmembrane region" description="Helical" evidence="6">
    <location>
        <begin position="353"/>
        <end position="374"/>
    </location>
</feature>
<dbReference type="AlphaFoldDB" id="A0AA39IG49"/>
<evidence type="ECO:0000256" key="1">
    <source>
        <dbReference type="ARBA" id="ARBA00004141"/>
    </source>
</evidence>
<accession>A0AA39IG49</accession>
<organism evidence="8 9">
    <name type="scientific">Steinernema hermaphroditum</name>
    <dbReference type="NCBI Taxonomy" id="289476"/>
    <lineage>
        <taxon>Eukaryota</taxon>
        <taxon>Metazoa</taxon>
        <taxon>Ecdysozoa</taxon>
        <taxon>Nematoda</taxon>
        <taxon>Chromadorea</taxon>
        <taxon>Rhabditida</taxon>
        <taxon>Tylenchina</taxon>
        <taxon>Panagrolaimomorpha</taxon>
        <taxon>Strongyloidoidea</taxon>
        <taxon>Steinernematidae</taxon>
        <taxon>Steinernema</taxon>
    </lineage>
</organism>
<proteinExistence type="predicted"/>
<keyword evidence="2 6" id="KW-0812">Transmembrane</keyword>
<dbReference type="Proteomes" id="UP001175271">
    <property type="component" value="Unassembled WGS sequence"/>
</dbReference>
<feature type="region of interest" description="Disordered" evidence="5">
    <location>
        <begin position="1"/>
        <end position="31"/>
    </location>
</feature>
<feature type="transmembrane region" description="Helical" evidence="6">
    <location>
        <begin position="52"/>
        <end position="77"/>
    </location>
</feature>
<dbReference type="InterPro" id="IPR020846">
    <property type="entry name" value="MFS_dom"/>
</dbReference>
<feature type="transmembrane region" description="Helical" evidence="6">
    <location>
        <begin position="406"/>
        <end position="429"/>
    </location>
</feature>
<dbReference type="EMBL" id="JAUCMV010000001">
    <property type="protein sequence ID" value="KAK0423713.1"/>
    <property type="molecule type" value="Genomic_DNA"/>
</dbReference>
<evidence type="ECO:0000256" key="3">
    <source>
        <dbReference type="ARBA" id="ARBA00022989"/>
    </source>
</evidence>
<evidence type="ECO:0000313" key="8">
    <source>
        <dbReference type="EMBL" id="KAK0423713.1"/>
    </source>
</evidence>
<dbReference type="InterPro" id="IPR036259">
    <property type="entry name" value="MFS_trans_sf"/>
</dbReference>
<gene>
    <name evidence="8" type="ORF">QR680_008292</name>
</gene>
<feature type="transmembrane region" description="Helical" evidence="6">
    <location>
        <begin position="199"/>
        <end position="221"/>
    </location>
</feature>
<feature type="transmembrane region" description="Helical" evidence="6">
    <location>
        <begin position="381"/>
        <end position="400"/>
    </location>
</feature>
<comment type="subcellular location">
    <subcellularLocation>
        <location evidence="1">Membrane</location>
        <topology evidence="1">Multi-pass membrane protein</topology>
    </subcellularLocation>
</comment>
<feature type="transmembrane region" description="Helical" evidence="6">
    <location>
        <begin position="142"/>
        <end position="160"/>
    </location>
</feature>
<feature type="domain" description="Major facilitator superfamily (MFS) profile" evidence="7">
    <location>
        <begin position="55"/>
        <end position="494"/>
    </location>
</feature>
<dbReference type="SUPFAM" id="SSF103473">
    <property type="entry name" value="MFS general substrate transporter"/>
    <property type="match status" value="1"/>
</dbReference>
<evidence type="ECO:0000256" key="5">
    <source>
        <dbReference type="SAM" id="MobiDB-lite"/>
    </source>
</evidence>
<name>A0AA39IG49_9BILA</name>
<dbReference type="GO" id="GO:0022857">
    <property type="term" value="F:transmembrane transporter activity"/>
    <property type="evidence" value="ECO:0007669"/>
    <property type="project" value="InterPro"/>
</dbReference>
<dbReference type="CDD" id="cd17317">
    <property type="entry name" value="MFS_SLC22"/>
    <property type="match status" value="1"/>
</dbReference>
<comment type="caution">
    <text evidence="8">The sequence shown here is derived from an EMBL/GenBank/DDBJ whole genome shotgun (WGS) entry which is preliminary data.</text>
</comment>
<feature type="transmembrane region" description="Helical" evidence="6">
    <location>
        <begin position="320"/>
        <end position="341"/>
    </location>
</feature>
<feature type="transmembrane region" description="Helical" evidence="6">
    <location>
        <begin position="472"/>
        <end position="489"/>
    </location>
</feature>
<reference evidence="8" key="1">
    <citation type="submission" date="2023-06" db="EMBL/GenBank/DDBJ databases">
        <title>Genomic analysis of the entomopathogenic nematode Steinernema hermaphroditum.</title>
        <authorList>
            <person name="Schwarz E.M."/>
            <person name="Heppert J.K."/>
            <person name="Baniya A."/>
            <person name="Schwartz H.T."/>
            <person name="Tan C.-H."/>
            <person name="Antoshechkin I."/>
            <person name="Sternberg P.W."/>
            <person name="Goodrich-Blair H."/>
            <person name="Dillman A.R."/>
        </authorList>
    </citation>
    <scope>NUCLEOTIDE SEQUENCE</scope>
    <source>
        <strain evidence="8">PS9179</strain>
        <tissue evidence="8">Whole animal</tissue>
    </source>
</reference>
<protein>
    <recommendedName>
        <fullName evidence="7">Major facilitator superfamily (MFS) profile domain-containing protein</fullName>
    </recommendedName>
</protein>
<keyword evidence="3 6" id="KW-1133">Transmembrane helix</keyword>
<feature type="transmembrane region" description="Helical" evidence="6">
    <location>
        <begin position="441"/>
        <end position="466"/>
    </location>
</feature>
<keyword evidence="9" id="KW-1185">Reference proteome</keyword>
<keyword evidence="4 6" id="KW-0472">Membrane</keyword>
<evidence type="ECO:0000256" key="2">
    <source>
        <dbReference type="ARBA" id="ARBA00022692"/>
    </source>
</evidence>
<dbReference type="Pfam" id="PF00083">
    <property type="entry name" value="Sugar_tr"/>
    <property type="match status" value="1"/>
</dbReference>
<dbReference type="PANTHER" id="PTHR24064">
    <property type="entry name" value="SOLUTE CARRIER FAMILY 22 MEMBER"/>
    <property type="match status" value="1"/>
</dbReference>
<evidence type="ECO:0000256" key="4">
    <source>
        <dbReference type="ARBA" id="ARBA00023136"/>
    </source>
</evidence>
<evidence type="ECO:0000313" key="9">
    <source>
        <dbReference type="Proteomes" id="UP001175271"/>
    </source>
</evidence>
<evidence type="ECO:0000256" key="6">
    <source>
        <dbReference type="SAM" id="Phobius"/>
    </source>
</evidence>
<feature type="transmembrane region" description="Helical" evidence="6">
    <location>
        <begin position="109"/>
        <end position="130"/>
    </location>
</feature>
<dbReference type="InterPro" id="IPR005828">
    <property type="entry name" value="MFS_sugar_transport-like"/>
</dbReference>
<evidence type="ECO:0000259" key="7">
    <source>
        <dbReference type="PROSITE" id="PS50850"/>
    </source>
</evidence>
<sequence length="507" mass="55360">MDAEDALLEGDKKLTEENSGEERDGLIHGTQDEKKFFGPDDVLDEIGAKNGFIIFIFMAMSFVWCIGAPHSVISAFINESDESHCVKNGTDCRPTVSLRSEFSLYGDKASLAATSVSVAIAGDIFGGFALTALSDRYGRKPAVCISLLGLGIFGCLSALAPNIYVFLVTRCALGAFFSGCTLVNWVLSYESTPHSIRSFTTMLFGAMWVVGYCGLAPIAYYLHDWRLILAATAAPGIVVGLIYALILPESFHFLVGKRKTAKIHHWMKTAERCGKQKLTITTEQLMEHMAITHPVHHEEHSTNKKSTIHDLRELIGSRALLTKILIMGYLWIANSFVYYALSLFSTSLAGNRYVNFVLMGLVELPAYIISPFLLDRFGRRKVVSIGHAVAGFSMLAAFFLPSDSVYGALVLWLLAKCSISSSFNNIFIYASEVFPTSFRNFSIGLCSTTAKVVTIFAPHVGALAAIHPKIPILFYGFLGVTAALATLLLPETLNKPLPSTLSDVQTA</sequence>
<feature type="compositionally biased region" description="Basic and acidic residues" evidence="5">
    <location>
        <begin position="9"/>
        <end position="31"/>
    </location>
</feature>